<dbReference type="Pfam" id="PF00266">
    <property type="entry name" value="Aminotran_5"/>
    <property type="match status" value="1"/>
</dbReference>
<evidence type="ECO:0000259" key="10">
    <source>
        <dbReference type="Pfam" id="PF00266"/>
    </source>
</evidence>
<dbReference type="GO" id="GO:0005777">
    <property type="term" value="C:peroxisome"/>
    <property type="evidence" value="ECO:0007669"/>
    <property type="project" value="TreeGrafter"/>
</dbReference>
<dbReference type="VEuPathDB" id="FungiDB:HMPREF1120_03831"/>
<feature type="compositionally biased region" description="Pro residues" evidence="9">
    <location>
        <begin position="135"/>
        <end position="144"/>
    </location>
</feature>
<keyword evidence="4" id="KW-0032">Aminotransferase</keyword>
<dbReference type="STRING" id="858893.H6BUG4"/>
<dbReference type="HOGENOM" id="CLU_027686_5_1_1"/>
<keyword evidence="5" id="KW-0808">Transferase</keyword>
<evidence type="ECO:0000256" key="4">
    <source>
        <dbReference type="ARBA" id="ARBA00022576"/>
    </source>
</evidence>
<dbReference type="OrthoDB" id="7403325at2759"/>
<feature type="domain" description="Aminotransferase class V" evidence="10">
    <location>
        <begin position="181"/>
        <end position="498"/>
    </location>
</feature>
<dbReference type="GO" id="GO:0004760">
    <property type="term" value="F:L-serine-pyruvate transaminase activity"/>
    <property type="evidence" value="ECO:0007669"/>
    <property type="project" value="TreeGrafter"/>
</dbReference>
<dbReference type="SUPFAM" id="SSF53383">
    <property type="entry name" value="PLP-dependent transferases"/>
    <property type="match status" value="1"/>
</dbReference>
<evidence type="ECO:0000256" key="8">
    <source>
        <dbReference type="RuleBase" id="RU004504"/>
    </source>
</evidence>
<evidence type="ECO:0000256" key="6">
    <source>
        <dbReference type="ARBA" id="ARBA00022898"/>
    </source>
</evidence>
<dbReference type="EMBL" id="JH226132">
    <property type="protein sequence ID" value="EHY55706.1"/>
    <property type="molecule type" value="Genomic_DNA"/>
</dbReference>
<protein>
    <recommendedName>
        <fullName evidence="3">alanine--glyoxylate transaminase</fullName>
        <ecNumber evidence="3">2.6.1.44</ecNumber>
    </recommendedName>
</protein>
<dbReference type="EC" id="2.6.1.44" evidence="3"/>
<accession>H6BUG4</accession>
<dbReference type="FunFam" id="3.40.640.10:FF:000027">
    <property type="entry name" value="Serine--pyruvate aminotransferase, mitochondrial"/>
    <property type="match status" value="1"/>
</dbReference>
<evidence type="ECO:0000313" key="11">
    <source>
        <dbReference type="EMBL" id="EHY55706.1"/>
    </source>
</evidence>
<dbReference type="GO" id="GO:0008453">
    <property type="term" value="F:alanine-glyoxylate transaminase activity"/>
    <property type="evidence" value="ECO:0007669"/>
    <property type="project" value="UniProtKB-EC"/>
</dbReference>
<dbReference type="FunFam" id="3.90.1150.10:FF:000049">
    <property type="entry name" value="Alanine-glyoxylate aminotransferase 1"/>
    <property type="match status" value="1"/>
</dbReference>
<dbReference type="AlphaFoldDB" id="H6BUG4"/>
<dbReference type="InParanoid" id="H6BUG4"/>
<evidence type="ECO:0000256" key="3">
    <source>
        <dbReference type="ARBA" id="ARBA00013049"/>
    </source>
</evidence>
<feature type="compositionally biased region" description="Polar residues" evidence="9">
    <location>
        <begin position="109"/>
        <end position="118"/>
    </location>
</feature>
<evidence type="ECO:0000256" key="9">
    <source>
        <dbReference type="SAM" id="MobiDB-lite"/>
    </source>
</evidence>
<dbReference type="eggNOG" id="KOG2862">
    <property type="taxonomic scope" value="Eukaryota"/>
</dbReference>
<comment type="similarity">
    <text evidence="2 7">Belongs to the class-V pyridoxal-phosphate-dependent aminotransferase family.</text>
</comment>
<evidence type="ECO:0000256" key="1">
    <source>
        <dbReference type="ARBA" id="ARBA00001933"/>
    </source>
</evidence>
<dbReference type="InterPro" id="IPR020578">
    <property type="entry name" value="Aminotrans_V_PyrdxlP_BS"/>
</dbReference>
<proteinExistence type="inferred from homology"/>
<dbReference type="PANTHER" id="PTHR21152">
    <property type="entry name" value="AMINOTRANSFERASE CLASS V"/>
    <property type="match status" value="1"/>
</dbReference>
<reference evidence="11" key="1">
    <citation type="submission" date="2011-07" db="EMBL/GenBank/DDBJ databases">
        <title>The Genome Sequence of Exophiala (Wangiella) dermatitidis NIH/UT8656.</title>
        <authorList>
            <consortium name="The Broad Institute Genome Sequencing Platform"/>
            <person name="Cuomo C."/>
            <person name="Wang Z."/>
            <person name="Hunicke-Smith S."/>
            <person name="Szanislo P.J."/>
            <person name="Earl A."/>
            <person name="Young S.K."/>
            <person name="Zeng Q."/>
            <person name="Gargeya S."/>
            <person name="Fitzgerald M."/>
            <person name="Haas B."/>
            <person name="Abouelleil A."/>
            <person name="Alvarado L."/>
            <person name="Arachchi H.M."/>
            <person name="Berlin A."/>
            <person name="Brown A."/>
            <person name="Chapman S.B."/>
            <person name="Chen Z."/>
            <person name="Dunbar C."/>
            <person name="Freedman E."/>
            <person name="Gearin G."/>
            <person name="Gellesch M."/>
            <person name="Goldberg J."/>
            <person name="Griggs A."/>
            <person name="Gujja S."/>
            <person name="Heiman D."/>
            <person name="Howarth C."/>
            <person name="Larson L."/>
            <person name="Lui A."/>
            <person name="MacDonald P.J.P."/>
            <person name="Montmayeur A."/>
            <person name="Murphy C."/>
            <person name="Neiman D."/>
            <person name="Pearson M."/>
            <person name="Priest M."/>
            <person name="Roberts A."/>
            <person name="Saif S."/>
            <person name="Shea T."/>
            <person name="Shenoy N."/>
            <person name="Sisk P."/>
            <person name="Stolte C."/>
            <person name="Sykes S."/>
            <person name="Wortman J."/>
            <person name="Nusbaum C."/>
            <person name="Birren B."/>
        </authorList>
    </citation>
    <scope>NUCLEOTIDE SEQUENCE</scope>
    <source>
        <strain evidence="11">NIH/UT8656</strain>
    </source>
</reference>
<dbReference type="PROSITE" id="PS00595">
    <property type="entry name" value="AA_TRANSFER_CLASS_5"/>
    <property type="match status" value="1"/>
</dbReference>
<keyword evidence="6" id="KW-0663">Pyridoxal phosphate</keyword>
<dbReference type="GO" id="GO:0019265">
    <property type="term" value="P:glycine biosynthetic process, by transamination of glyoxylate"/>
    <property type="evidence" value="ECO:0007669"/>
    <property type="project" value="TreeGrafter"/>
</dbReference>
<evidence type="ECO:0000256" key="5">
    <source>
        <dbReference type="ARBA" id="ARBA00022679"/>
    </source>
</evidence>
<comment type="cofactor">
    <cofactor evidence="1 8">
        <name>pyridoxal 5'-phosphate</name>
        <dbReference type="ChEBI" id="CHEBI:597326"/>
    </cofactor>
</comment>
<dbReference type="InterPro" id="IPR015424">
    <property type="entry name" value="PyrdxlP-dep_Trfase"/>
</dbReference>
<organism evidence="11 12">
    <name type="scientific">Exophiala dermatitidis (strain ATCC 34100 / CBS 525.76 / NIH/UT8656)</name>
    <name type="common">Black yeast</name>
    <name type="synonym">Wangiella dermatitidis</name>
    <dbReference type="NCBI Taxonomy" id="858893"/>
    <lineage>
        <taxon>Eukaryota</taxon>
        <taxon>Fungi</taxon>
        <taxon>Dikarya</taxon>
        <taxon>Ascomycota</taxon>
        <taxon>Pezizomycotina</taxon>
        <taxon>Eurotiomycetes</taxon>
        <taxon>Chaetothyriomycetidae</taxon>
        <taxon>Chaetothyriales</taxon>
        <taxon>Herpotrichiellaceae</taxon>
        <taxon>Exophiala</taxon>
    </lineage>
</organism>
<name>H6BUG4_EXODN</name>
<gene>
    <name evidence="11" type="ORF">HMPREF1120_03831</name>
</gene>
<dbReference type="FunCoup" id="H6BUG4">
    <property type="interactions" value="1311"/>
</dbReference>
<dbReference type="InterPro" id="IPR015421">
    <property type="entry name" value="PyrdxlP-dep_Trfase_major"/>
</dbReference>
<dbReference type="Proteomes" id="UP000007304">
    <property type="component" value="Unassembled WGS sequence"/>
</dbReference>
<dbReference type="PANTHER" id="PTHR21152:SF24">
    <property type="entry name" value="ALANINE--GLYOXYLATE AMINOTRANSFERASE 1"/>
    <property type="match status" value="1"/>
</dbReference>
<dbReference type="Gene3D" id="3.40.640.10">
    <property type="entry name" value="Type I PLP-dependent aspartate aminotransferase-like (Major domain)"/>
    <property type="match status" value="1"/>
</dbReference>
<keyword evidence="12" id="KW-1185">Reference proteome</keyword>
<evidence type="ECO:0000256" key="2">
    <source>
        <dbReference type="ARBA" id="ARBA00009236"/>
    </source>
</evidence>
<sequence>MASRAASLHNKMSSAASSLSPLSHLNSVANHGRGVISSFSSIGHSPARLLHRPLHHRAVHVGHRTGIRVTTTTRLYPPTVANLAPSRPYSAATTRLSLISRHLQEHHQSSYPPINTPYTAERDSLPASSDDLPYTPLPRSPPSPVQKRQLSTSSSAKMSTQPPHPTLLIPGPIEISDEVSQSMGHYAQSHVGQPFVNTFGETLTLLRDLFQTTNPASQPFIIAGSGTLGWDLVSANLIEPGEDVLVLHSGYFADSFADCLATYGAKPKQLKAPIGDRPQLPEIEAALKEKKYKAVTVTHVDTSTGVLSHIQPLSELIRRVSPDTLLVVDGVCSVGGEELYFDKWSVDVALTASQKAIGCPPGLSIVMVSEKAMNVYKSRKTPPGSYYASFKNWLRIMQNYEAKKPSYFATPPTQLVNALNTALKQLLSQPIEARFAQHRKISQYVKSELTKMGLKQLPTDPANAANTMTAIYLPEGLTPPEILPKLMAKGVIFAGGLHREIAARYIRFGHMGVSAMDESRGEIDKALEALKSGLAEVQKAKQ</sequence>
<feature type="compositionally biased region" description="Polar residues" evidence="9">
    <location>
        <begin position="146"/>
        <end position="161"/>
    </location>
</feature>
<evidence type="ECO:0000256" key="7">
    <source>
        <dbReference type="RuleBase" id="RU004075"/>
    </source>
</evidence>
<dbReference type="OMA" id="YEWDTPA"/>
<feature type="region of interest" description="Disordered" evidence="9">
    <location>
        <begin position="104"/>
        <end position="165"/>
    </location>
</feature>
<dbReference type="RefSeq" id="XP_009156167.1">
    <property type="nucleotide sequence ID" value="XM_009157919.1"/>
</dbReference>
<evidence type="ECO:0000313" key="12">
    <source>
        <dbReference type="Proteomes" id="UP000007304"/>
    </source>
</evidence>
<dbReference type="Gene3D" id="3.90.1150.10">
    <property type="entry name" value="Aspartate Aminotransferase, domain 1"/>
    <property type="match status" value="1"/>
</dbReference>
<dbReference type="GeneID" id="20308470"/>
<dbReference type="InterPro" id="IPR015422">
    <property type="entry name" value="PyrdxlP-dep_Trfase_small"/>
</dbReference>
<feature type="region of interest" description="Disordered" evidence="9">
    <location>
        <begin position="1"/>
        <end position="20"/>
    </location>
</feature>
<dbReference type="InterPro" id="IPR000192">
    <property type="entry name" value="Aminotrans_V_dom"/>
</dbReference>